<organism evidence="3 4">
    <name type="scientific">Pigmentiphaga kullae</name>
    <dbReference type="NCBI Taxonomy" id="151784"/>
    <lineage>
        <taxon>Bacteria</taxon>
        <taxon>Pseudomonadati</taxon>
        <taxon>Pseudomonadota</taxon>
        <taxon>Betaproteobacteria</taxon>
        <taxon>Burkholderiales</taxon>
        <taxon>Alcaligenaceae</taxon>
        <taxon>Pigmentiphaga</taxon>
    </lineage>
</organism>
<gene>
    <name evidence="3" type="ORF">EV675_0110</name>
</gene>
<dbReference type="AlphaFoldDB" id="A0A4Q7NH27"/>
<feature type="signal peptide" evidence="2">
    <location>
        <begin position="1"/>
        <end position="23"/>
    </location>
</feature>
<proteinExistence type="inferred from homology"/>
<dbReference type="EMBL" id="SGXC01000001">
    <property type="protein sequence ID" value="RZS84108.1"/>
    <property type="molecule type" value="Genomic_DNA"/>
</dbReference>
<evidence type="ECO:0000256" key="1">
    <source>
        <dbReference type="ARBA" id="ARBA00006987"/>
    </source>
</evidence>
<dbReference type="PIRSF" id="PIRSF017082">
    <property type="entry name" value="YflP"/>
    <property type="match status" value="1"/>
</dbReference>
<keyword evidence="2" id="KW-0732">Signal</keyword>
<evidence type="ECO:0000256" key="2">
    <source>
        <dbReference type="SAM" id="SignalP"/>
    </source>
</evidence>
<evidence type="ECO:0000313" key="3">
    <source>
        <dbReference type="EMBL" id="RZS84108.1"/>
    </source>
</evidence>
<keyword evidence="4" id="KW-1185">Reference proteome</keyword>
<keyword evidence="3" id="KW-0675">Receptor</keyword>
<name>A0A4Q7NH27_9BURK</name>
<sequence>MHRYLAKFSLALSLGCAVFAAWAGAYPDRPLKMIVPFAAGASSDMLARTVADGLATRLGQPVVVENRAGAGGNIGADLVAKAAPDGYSLVIGSIGTHATNSLIYGSMPYDTVKDFTPITLVAAVSLVLVVHPSVPARDVKELIAYLKERPGKVSYASGGVGASQHLAGELFKHLAKVDMVHVPYKGSAGSIPDLISGRVPVMFADLPLVLSYIQNGSLRALAVGDRERSPVLPSVPTLAESGVPDYQANAWYGLFAPAGTSPDIASRLQREVAAILEQPDVRKRLVAQGANPSGMAPDAFKTFQRKEIDRWKTVVHAANIKMD</sequence>
<accession>A0A4Q7NH27</accession>
<dbReference type="Gene3D" id="3.40.190.150">
    <property type="entry name" value="Bordetella uptake gene, domain 1"/>
    <property type="match status" value="1"/>
</dbReference>
<evidence type="ECO:0000313" key="4">
    <source>
        <dbReference type="Proteomes" id="UP000292445"/>
    </source>
</evidence>
<dbReference type="Proteomes" id="UP000292445">
    <property type="component" value="Unassembled WGS sequence"/>
</dbReference>
<dbReference type="InterPro" id="IPR042100">
    <property type="entry name" value="Bug_dom1"/>
</dbReference>
<dbReference type="SUPFAM" id="SSF53850">
    <property type="entry name" value="Periplasmic binding protein-like II"/>
    <property type="match status" value="1"/>
</dbReference>
<dbReference type="PANTHER" id="PTHR42928">
    <property type="entry name" value="TRICARBOXYLATE-BINDING PROTEIN"/>
    <property type="match status" value="1"/>
</dbReference>
<protein>
    <submittedName>
        <fullName evidence="3">Tripartite-type tricarboxylate transporter receptor subunit TctC</fullName>
    </submittedName>
</protein>
<reference evidence="3 4" key="1">
    <citation type="submission" date="2019-02" db="EMBL/GenBank/DDBJ databases">
        <title>Genomic Encyclopedia of Type Strains, Phase IV (KMG-IV): sequencing the most valuable type-strain genomes for metagenomic binning, comparative biology and taxonomic classification.</title>
        <authorList>
            <person name="Goeker M."/>
        </authorList>
    </citation>
    <scope>NUCLEOTIDE SEQUENCE [LARGE SCALE GENOMIC DNA]</scope>
    <source>
        <strain evidence="3 4">K24</strain>
    </source>
</reference>
<dbReference type="CDD" id="cd13578">
    <property type="entry name" value="PBP2_Bug27"/>
    <property type="match status" value="1"/>
</dbReference>
<dbReference type="Gene3D" id="3.40.190.10">
    <property type="entry name" value="Periplasmic binding protein-like II"/>
    <property type="match status" value="1"/>
</dbReference>
<dbReference type="PANTHER" id="PTHR42928:SF5">
    <property type="entry name" value="BLR1237 PROTEIN"/>
    <property type="match status" value="1"/>
</dbReference>
<dbReference type="Pfam" id="PF03401">
    <property type="entry name" value="TctC"/>
    <property type="match status" value="1"/>
</dbReference>
<feature type="chain" id="PRO_5020581034" evidence="2">
    <location>
        <begin position="24"/>
        <end position="323"/>
    </location>
</feature>
<comment type="similarity">
    <text evidence="1">Belongs to the UPF0065 (bug) family.</text>
</comment>
<comment type="caution">
    <text evidence="3">The sequence shown here is derived from an EMBL/GenBank/DDBJ whole genome shotgun (WGS) entry which is preliminary data.</text>
</comment>
<dbReference type="InterPro" id="IPR005064">
    <property type="entry name" value="BUG"/>
</dbReference>
<dbReference type="RefSeq" id="WP_165404354.1">
    <property type="nucleotide sequence ID" value="NZ_SGXC01000001.1"/>
</dbReference>